<accession>A0A482MJK2</accession>
<organism evidence="1 2">
    <name type="scientific">Escherichia phage vB_EcoM_PHB13</name>
    <dbReference type="NCBI Taxonomy" id="2562111"/>
    <lineage>
        <taxon>Viruses</taxon>
        <taxon>Duplodnaviria</taxon>
        <taxon>Heunggongvirae</taxon>
        <taxon>Uroviricota</taxon>
        <taxon>Caudoviricetes</taxon>
        <taxon>Pantevenvirales</taxon>
        <taxon>Straboviridae</taxon>
        <taxon>Krischvirus</taxon>
        <taxon>Krischvirus RB49</taxon>
    </lineage>
</organism>
<proteinExistence type="predicted"/>
<evidence type="ECO:0000313" key="1">
    <source>
        <dbReference type="EMBL" id="QBQ74197.1"/>
    </source>
</evidence>
<dbReference type="EMBL" id="MK573636">
    <property type="protein sequence ID" value="QBQ74197.1"/>
    <property type="molecule type" value="Genomic_DNA"/>
</dbReference>
<reference evidence="1 2" key="1">
    <citation type="submission" date="2019-02" db="EMBL/GenBank/DDBJ databases">
        <title>Isolation and characterization of three virulent bacteriophages and their application for multidrug-resistant Shiga-toxigenic Escherichia coli (STEC) O157 strains.</title>
        <authorList>
            <person name="Chen Y."/>
            <person name="Song J."/>
            <person name="Qian P."/>
            <person name="Li X."/>
        </authorList>
    </citation>
    <scope>NUCLEOTIDE SEQUENCE [LARGE SCALE GENOMIC DNA]</scope>
</reference>
<name>A0A482MJK2_9CAUD</name>
<protein>
    <submittedName>
        <fullName evidence="1">Uncharacterized protein</fullName>
    </submittedName>
</protein>
<dbReference type="Proteomes" id="UP000298988">
    <property type="component" value="Segment"/>
</dbReference>
<evidence type="ECO:0000313" key="2">
    <source>
        <dbReference type="Proteomes" id="UP000298988"/>
    </source>
</evidence>
<sequence>MFVAGVTYQWKDKKTREDFANFSVANDAIAEFIGDRPFKVIAFDHHHASDVNYVSVIEIDGTVYTCCNVDDVREYAHNWFLQSEERHFKVVSAELSSEAMLEQFFNNYEVSVRRYGEEEVFKIDDYNQFKRVFATKLQRDFEREKRIKELEEELERLKAEK</sequence>